<proteinExistence type="predicted"/>
<gene>
    <name evidence="1" type="ORF">QJ043_06980</name>
</gene>
<sequence length="252" mass="28671">MTEVYAPKDTIRDLDNARHRMLVDYGLQPGEDGRFRLKDLTLALLGRIGISTKGASSRIYKSTYRQLQRYIGEMAFRAAEQEGHPDVVSPVSFPCNADTALKIVGNERICRYMLDLRNKYADLIYGVTAKEPKVDAALIDSYRAIARSQSLRPEDPFAGDTELGNIWNNVLSIGTSDFSVRQQMSLLFSAYLEEHRLVFDNVSYDRDLTNLRGMMQRYQADLAADKPGDAALRQHIVDLYVRFSDLSNYLFH</sequence>
<dbReference type="EMBL" id="JASJEX010000003">
    <property type="protein sequence ID" value="MDJ1129817.1"/>
    <property type="molecule type" value="Genomic_DNA"/>
</dbReference>
<reference evidence="1" key="1">
    <citation type="submission" date="2023-05" db="EMBL/GenBank/DDBJ databases">
        <title>[olsenella] sp. nov., isolated from a pig farm feces dump.</title>
        <authorList>
            <person name="Chang Y.-H."/>
        </authorList>
    </citation>
    <scope>NUCLEOTIDE SEQUENCE</scope>
    <source>
        <strain evidence="1">YH-ols2217</strain>
    </source>
</reference>
<dbReference type="Proteomes" id="UP001431693">
    <property type="component" value="Unassembled WGS sequence"/>
</dbReference>
<evidence type="ECO:0000313" key="2">
    <source>
        <dbReference type="Proteomes" id="UP001431693"/>
    </source>
</evidence>
<organism evidence="1 2">
    <name type="scientific">Kribbibacterium absianum</name>
    <dbReference type="NCBI Taxonomy" id="3044210"/>
    <lineage>
        <taxon>Bacteria</taxon>
        <taxon>Bacillati</taxon>
        <taxon>Actinomycetota</taxon>
        <taxon>Coriobacteriia</taxon>
        <taxon>Coriobacteriales</taxon>
        <taxon>Kribbibacteriaceae</taxon>
        <taxon>Kribbibacterium</taxon>
    </lineage>
</organism>
<dbReference type="RefSeq" id="WP_283722779.1">
    <property type="nucleotide sequence ID" value="NZ_JASJEX010000003.1"/>
</dbReference>
<comment type="caution">
    <text evidence="1">The sequence shown here is derived from an EMBL/GenBank/DDBJ whole genome shotgun (WGS) entry which is preliminary data.</text>
</comment>
<protein>
    <submittedName>
        <fullName evidence="1">Uncharacterized protein</fullName>
    </submittedName>
</protein>
<evidence type="ECO:0000313" key="1">
    <source>
        <dbReference type="EMBL" id="MDJ1129817.1"/>
    </source>
</evidence>
<keyword evidence="2" id="KW-1185">Reference proteome</keyword>
<name>A0ABT6ZL89_9ACTN</name>
<accession>A0ABT6ZL89</accession>